<name>A0A376AIQ5_9HYPH</name>
<protein>
    <recommendedName>
        <fullName evidence="4">Pole-organizing protein PopZ</fullName>
    </recommendedName>
</protein>
<evidence type="ECO:0000313" key="2">
    <source>
        <dbReference type="EMBL" id="SSC67634.1"/>
    </source>
</evidence>
<gene>
    <name evidence="2" type="ORF">RHIZ70_3342</name>
</gene>
<dbReference type="AlphaFoldDB" id="A0A376AIQ5"/>
<proteinExistence type="predicted"/>
<organism evidence="2 3">
    <name type="scientific">Ciceribacter selenitireducens ATCC BAA-1503</name>
    <dbReference type="NCBI Taxonomy" id="1336235"/>
    <lineage>
        <taxon>Bacteria</taxon>
        <taxon>Pseudomonadati</taxon>
        <taxon>Pseudomonadota</taxon>
        <taxon>Alphaproteobacteria</taxon>
        <taxon>Hyphomicrobiales</taxon>
        <taxon>Rhizobiaceae</taxon>
        <taxon>Ciceribacter</taxon>
    </lineage>
</organism>
<dbReference type="EMBL" id="UEYP01000004">
    <property type="protein sequence ID" value="SSC67634.1"/>
    <property type="molecule type" value="Genomic_DNA"/>
</dbReference>
<keyword evidence="3" id="KW-1185">Reference proteome</keyword>
<accession>A0A376AIQ5</accession>
<dbReference type="Proteomes" id="UP000254764">
    <property type="component" value="Unassembled WGS sequence"/>
</dbReference>
<dbReference type="Pfam" id="PF10691">
    <property type="entry name" value="DUF2497"/>
    <property type="match status" value="1"/>
</dbReference>
<sequence>MEEILASIRRIIESNDPGGSQSVSSSLPPVYGDDADEIDSDVRLTIDDEDAYAAAEMVAANDAGPVPGPAPVAPQPAVEGDRAKNISLADLAARVRSASERVERPSFIETALAEPAVQAPRAENPTMTGRMADLRAAADPRPAEPRVEMTSVQPDADIAEKSEFEAAAMADVEQAALAVVQPEAEPVRAPVPSENGQDLRMLVSAATVEQVSRSFGELAAVLDGQQRRSLDEMAEEMLRPMLQEWLDDNLPTLVERLVREEIERVARGPRR</sequence>
<feature type="region of interest" description="Disordered" evidence="1">
    <location>
        <begin position="12"/>
        <end position="36"/>
    </location>
</feature>
<reference evidence="3" key="1">
    <citation type="submission" date="2018-07" db="EMBL/GenBank/DDBJ databases">
        <authorList>
            <person name="Peiro R."/>
            <person name="Begona"/>
            <person name="Cbmso G."/>
            <person name="Lopez M."/>
            <person name="Gonzalez S."/>
        </authorList>
    </citation>
    <scope>NUCLEOTIDE SEQUENCE [LARGE SCALE GENOMIC DNA]</scope>
</reference>
<feature type="compositionally biased region" description="Polar residues" evidence="1">
    <location>
        <begin position="17"/>
        <end position="27"/>
    </location>
</feature>
<evidence type="ECO:0000313" key="3">
    <source>
        <dbReference type="Proteomes" id="UP000254764"/>
    </source>
</evidence>
<evidence type="ECO:0008006" key="4">
    <source>
        <dbReference type="Google" id="ProtNLM"/>
    </source>
</evidence>
<evidence type="ECO:0000256" key="1">
    <source>
        <dbReference type="SAM" id="MobiDB-lite"/>
    </source>
</evidence>
<dbReference type="InterPro" id="IPR019632">
    <property type="entry name" value="DUF2497"/>
</dbReference>